<feature type="domain" description="Phosphatidic acid phosphatase type 2/haloperoxidase" evidence="1">
    <location>
        <begin position="35"/>
        <end position="114"/>
    </location>
</feature>
<protein>
    <recommendedName>
        <fullName evidence="1">Phosphatidic acid phosphatase type 2/haloperoxidase domain-containing protein</fullName>
    </recommendedName>
</protein>
<gene>
    <name evidence="2" type="ORF">GOCE00092_LOCUS18400</name>
</gene>
<evidence type="ECO:0000313" key="2">
    <source>
        <dbReference type="EMBL" id="CAD9294182.1"/>
    </source>
</evidence>
<name>A0A7S1YE69_9STRA</name>
<dbReference type="InterPro" id="IPR036938">
    <property type="entry name" value="PAP2/HPO_sf"/>
</dbReference>
<accession>A0A7S1YE69</accession>
<proteinExistence type="predicted"/>
<organism evidence="2">
    <name type="scientific">Grammatophora oceanica</name>
    <dbReference type="NCBI Taxonomy" id="210454"/>
    <lineage>
        <taxon>Eukaryota</taxon>
        <taxon>Sar</taxon>
        <taxon>Stramenopiles</taxon>
        <taxon>Ochrophyta</taxon>
        <taxon>Bacillariophyta</taxon>
        <taxon>Fragilariophyceae</taxon>
        <taxon>Fragilariophycidae</taxon>
        <taxon>Rhabdonematales</taxon>
        <taxon>Grammatophoraceae</taxon>
        <taxon>Grammatophora</taxon>
    </lineage>
</organism>
<dbReference type="AlphaFoldDB" id="A0A7S1YE69"/>
<dbReference type="SUPFAM" id="SSF48317">
    <property type="entry name" value="Acid phosphatase/Vanadium-dependent haloperoxidase"/>
    <property type="match status" value="1"/>
</dbReference>
<evidence type="ECO:0000259" key="1">
    <source>
        <dbReference type="Pfam" id="PF01569"/>
    </source>
</evidence>
<dbReference type="Pfam" id="PF01569">
    <property type="entry name" value="PAP2"/>
    <property type="match status" value="1"/>
</dbReference>
<sequence>MSDVSRPEEVAWKIRTGAIIAPPEISNPIAAMNLPNPESFTAYPEGSPAHPSFPAMHSASSVSSLWLAVVMDLDVENGDDMWCQAMLTDYAVATARTVAGVHYPSDNIAGLKMGQRILADKLPRHLSKTYGSDVDAVRRKINMVVAQHDWDDFESSECYLSGLDPSVRPDE</sequence>
<reference evidence="2" key="1">
    <citation type="submission" date="2021-01" db="EMBL/GenBank/DDBJ databases">
        <authorList>
            <person name="Corre E."/>
            <person name="Pelletier E."/>
            <person name="Niang G."/>
            <person name="Scheremetjew M."/>
            <person name="Finn R."/>
            <person name="Kale V."/>
            <person name="Holt S."/>
            <person name="Cochrane G."/>
            <person name="Meng A."/>
            <person name="Brown T."/>
            <person name="Cohen L."/>
        </authorList>
    </citation>
    <scope>NUCLEOTIDE SEQUENCE</scope>
    <source>
        <strain evidence="2">CCMP 410</strain>
    </source>
</reference>
<dbReference type="EMBL" id="HBGK01035568">
    <property type="protein sequence ID" value="CAD9294182.1"/>
    <property type="molecule type" value="Transcribed_RNA"/>
</dbReference>
<dbReference type="InterPro" id="IPR000326">
    <property type="entry name" value="PAP2/HPO"/>
</dbReference>
<dbReference type="GO" id="GO:0004601">
    <property type="term" value="F:peroxidase activity"/>
    <property type="evidence" value="ECO:0007669"/>
    <property type="project" value="InterPro"/>
</dbReference>
<dbReference type="Gene3D" id="1.10.606.10">
    <property type="entry name" value="Vanadium-containing Chloroperoxidase, domain 2"/>
    <property type="match status" value="1"/>
</dbReference>
<dbReference type="InterPro" id="IPR016119">
    <property type="entry name" value="Br/Cl_peroxidase_C"/>
</dbReference>